<sequence length="42" mass="4952">MIAFEELAFFALTVPRQYNSNRHQPIDGKWSLIFSIPLDRKT</sequence>
<gene>
    <name evidence="1" type="ORF">HMPREF0322_03742</name>
</gene>
<accession>G9XRZ4</accession>
<evidence type="ECO:0000313" key="2">
    <source>
        <dbReference type="Proteomes" id="UP000004416"/>
    </source>
</evidence>
<evidence type="ECO:0000313" key="1">
    <source>
        <dbReference type="EMBL" id="EHL05522.1"/>
    </source>
</evidence>
<dbReference type="HOGENOM" id="CLU_3250468_0_0_9"/>
<reference evidence="1 2" key="1">
    <citation type="submission" date="2011-08" db="EMBL/GenBank/DDBJ databases">
        <authorList>
            <person name="Weinstock G."/>
            <person name="Sodergren E."/>
            <person name="Clifton S."/>
            <person name="Fulton L."/>
            <person name="Fulton B."/>
            <person name="Courtney L."/>
            <person name="Fronick C."/>
            <person name="Harrison M."/>
            <person name="Strong C."/>
            <person name="Farmer C."/>
            <person name="Delahaunty K."/>
            <person name="Markovic C."/>
            <person name="Hall O."/>
            <person name="Minx P."/>
            <person name="Tomlinson C."/>
            <person name="Mitreva M."/>
            <person name="Hou S."/>
            <person name="Chen J."/>
            <person name="Wollam A."/>
            <person name="Pepin K.H."/>
            <person name="Johnson M."/>
            <person name="Bhonagiri V."/>
            <person name="Zhang X."/>
            <person name="Suruliraj S."/>
            <person name="Warren W."/>
            <person name="Chinwalla A."/>
            <person name="Mardis E.R."/>
            <person name="Wilson R.K."/>
        </authorList>
    </citation>
    <scope>NUCLEOTIDE SEQUENCE [LARGE SCALE GENOMIC DNA]</scope>
    <source>
        <strain evidence="1 2">DP7</strain>
    </source>
</reference>
<protein>
    <submittedName>
        <fullName evidence="1">Uncharacterized protein</fullName>
    </submittedName>
</protein>
<dbReference type="AlphaFoldDB" id="G9XRZ4"/>
<organism evidence="1 2">
    <name type="scientific">Desulfitobacterium hafniense DP7</name>
    <dbReference type="NCBI Taxonomy" id="537010"/>
    <lineage>
        <taxon>Bacteria</taxon>
        <taxon>Bacillati</taxon>
        <taxon>Bacillota</taxon>
        <taxon>Clostridia</taxon>
        <taxon>Eubacteriales</taxon>
        <taxon>Desulfitobacteriaceae</taxon>
        <taxon>Desulfitobacterium</taxon>
    </lineage>
</organism>
<dbReference type="Proteomes" id="UP000004416">
    <property type="component" value="Unassembled WGS sequence"/>
</dbReference>
<comment type="caution">
    <text evidence="1">The sequence shown here is derived from an EMBL/GenBank/DDBJ whole genome shotgun (WGS) entry which is preliminary data.</text>
</comment>
<name>G9XRZ4_DESHA</name>
<dbReference type="EMBL" id="AFZX01000096">
    <property type="protein sequence ID" value="EHL05522.1"/>
    <property type="molecule type" value="Genomic_DNA"/>
</dbReference>
<proteinExistence type="predicted"/>
<dbReference type="PATRIC" id="fig|537010.4.peg.3505"/>